<dbReference type="InterPro" id="IPR045155">
    <property type="entry name" value="Beta-lactam_cat"/>
</dbReference>
<comment type="caution">
    <text evidence="4">The sequence shown here is derived from an EMBL/GenBank/DDBJ whole genome shotgun (WGS) entry which is preliminary data.</text>
</comment>
<dbReference type="GO" id="GO:0008800">
    <property type="term" value="F:beta-lactamase activity"/>
    <property type="evidence" value="ECO:0007669"/>
    <property type="project" value="UniProtKB-EC"/>
</dbReference>
<accession>A0ABS4JVQ1</accession>
<feature type="chain" id="PRO_5045953370" evidence="2">
    <location>
        <begin position="29"/>
        <end position="508"/>
    </location>
</feature>
<feature type="compositionally biased region" description="Gly residues" evidence="1">
    <location>
        <begin position="48"/>
        <end position="72"/>
    </location>
</feature>
<dbReference type="InterPro" id="IPR000871">
    <property type="entry name" value="Beta-lactam_class-A"/>
</dbReference>
<feature type="compositionally biased region" description="Pro residues" evidence="1">
    <location>
        <begin position="490"/>
        <end position="499"/>
    </location>
</feature>
<dbReference type="PANTHER" id="PTHR35333:SF3">
    <property type="entry name" value="BETA-LACTAMASE-TYPE TRANSPEPTIDASE FOLD CONTAINING PROTEIN"/>
    <property type="match status" value="1"/>
</dbReference>
<feature type="domain" description="Beta-lactamase class A catalytic" evidence="3">
    <location>
        <begin position="169"/>
        <end position="371"/>
    </location>
</feature>
<dbReference type="SUPFAM" id="SSF56601">
    <property type="entry name" value="beta-lactamase/transpeptidase-like"/>
    <property type="match status" value="1"/>
</dbReference>
<dbReference type="Pfam" id="PF13354">
    <property type="entry name" value="Beta-lactamase2"/>
    <property type="match status" value="1"/>
</dbReference>
<name>A0ABS4JVQ1_9FIRM</name>
<dbReference type="EMBL" id="JAGGLG010000032">
    <property type="protein sequence ID" value="MBP2019627.1"/>
    <property type="molecule type" value="Genomic_DNA"/>
</dbReference>
<evidence type="ECO:0000256" key="1">
    <source>
        <dbReference type="SAM" id="MobiDB-lite"/>
    </source>
</evidence>
<dbReference type="Gene3D" id="3.40.710.10">
    <property type="entry name" value="DD-peptidase/beta-lactamase superfamily"/>
    <property type="match status" value="1"/>
</dbReference>
<dbReference type="EC" id="3.5.2.6" evidence="4"/>
<feature type="compositionally biased region" description="Polar residues" evidence="1">
    <location>
        <begin position="95"/>
        <end position="105"/>
    </location>
</feature>
<dbReference type="Proteomes" id="UP001519289">
    <property type="component" value="Unassembled WGS sequence"/>
</dbReference>
<dbReference type="PANTHER" id="PTHR35333">
    <property type="entry name" value="BETA-LACTAMASE"/>
    <property type="match status" value="1"/>
</dbReference>
<feature type="signal peptide" evidence="2">
    <location>
        <begin position="1"/>
        <end position="28"/>
    </location>
</feature>
<feature type="compositionally biased region" description="Pro residues" evidence="1">
    <location>
        <begin position="107"/>
        <end position="121"/>
    </location>
</feature>
<evidence type="ECO:0000259" key="3">
    <source>
        <dbReference type="Pfam" id="PF13354"/>
    </source>
</evidence>
<evidence type="ECO:0000313" key="4">
    <source>
        <dbReference type="EMBL" id="MBP2019627.1"/>
    </source>
</evidence>
<feature type="region of interest" description="Disordered" evidence="1">
    <location>
        <begin position="44"/>
        <end position="121"/>
    </location>
</feature>
<protein>
    <submittedName>
        <fullName evidence="4">Beta-lactamase class A</fullName>
        <ecNumber evidence="4">3.5.2.6</ecNumber>
    </submittedName>
</protein>
<feature type="region of interest" description="Disordered" evidence="1">
    <location>
        <begin position="404"/>
        <end position="508"/>
    </location>
</feature>
<keyword evidence="5" id="KW-1185">Reference proteome</keyword>
<gene>
    <name evidence="4" type="ORF">J2Z79_003069</name>
</gene>
<organism evidence="4 5">
    <name type="scientific">Symbiobacterium terraclitae</name>
    <dbReference type="NCBI Taxonomy" id="557451"/>
    <lineage>
        <taxon>Bacteria</taxon>
        <taxon>Bacillati</taxon>
        <taxon>Bacillota</taxon>
        <taxon>Clostridia</taxon>
        <taxon>Eubacteriales</taxon>
        <taxon>Symbiobacteriaceae</taxon>
        <taxon>Symbiobacterium</taxon>
    </lineage>
</organism>
<evidence type="ECO:0000313" key="5">
    <source>
        <dbReference type="Proteomes" id="UP001519289"/>
    </source>
</evidence>
<keyword evidence="2" id="KW-0732">Signal</keyword>
<evidence type="ECO:0000256" key="2">
    <source>
        <dbReference type="SAM" id="SignalP"/>
    </source>
</evidence>
<keyword evidence="4" id="KW-0378">Hydrolase</keyword>
<proteinExistence type="predicted"/>
<dbReference type="InterPro" id="IPR012338">
    <property type="entry name" value="Beta-lactam/transpept-like"/>
</dbReference>
<reference evidence="4 5" key="1">
    <citation type="submission" date="2021-03" db="EMBL/GenBank/DDBJ databases">
        <title>Genomic Encyclopedia of Type Strains, Phase IV (KMG-IV): sequencing the most valuable type-strain genomes for metagenomic binning, comparative biology and taxonomic classification.</title>
        <authorList>
            <person name="Goeker M."/>
        </authorList>
    </citation>
    <scope>NUCLEOTIDE SEQUENCE [LARGE SCALE GENOMIC DNA]</scope>
    <source>
        <strain evidence="4 5">DSM 27138</strain>
    </source>
</reference>
<sequence>MAGPRPAFHAFCLITALALVSSLLGTVAAVPAAAPAAPASLGTAVEAEGGGEQPEGGGDNPGAAGGSGGGQGDRPVEASRPGGSGRDEPRAQADSGGSSRPLTGSPQQPPAPQRPPAPCVPKAPLAAAAAAGESLPYAAPPPVEAPVGALADLERALSEFLAGRPGAYGIAVVDLATGATAAVGADQVFVAASTFKVPLVMYVLDLAARGEADLEEQLFYAPEDWEGGTGILHSSVPGDCHTVSELLNLALTVSDNIATNMLLRRFGEENVFAYMRGLGGTVTNLETGRRATTPRDMVRYLERAYRQAAAEGGHHYRILMGLLTQTAFGDRIAAGAPPGVPVAHKIGTLPAMVHDVGIVFLPEHPFAIAIFSAGVNEQAAAADLAQITRLVSEFLSGWVWDGVPELPGEGSSQPGAPPGDGGGRPAGEPGAPPGDGGDQPAGEPGAPPGDGGGQPAGEPGAPPGDGGDQPASEPDAPPGDGGDQPAGEPDAPPGDGPAPPEDRQWNRG</sequence>
<dbReference type="RefSeq" id="WP_209467732.1">
    <property type="nucleotide sequence ID" value="NZ_JAGGLG010000032.1"/>
</dbReference>